<dbReference type="Pfam" id="PF04465">
    <property type="entry name" value="DUF499"/>
    <property type="match status" value="1"/>
</dbReference>
<feature type="region of interest" description="Disordered" evidence="1">
    <location>
        <begin position="1021"/>
        <end position="1058"/>
    </location>
</feature>
<gene>
    <name evidence="3" type="ORF">BAUR920_03249</name>
</gene>
<dbReference type="Proteomes" id="UP000234289">
    <property type="component" value="Unassembled WGS sequence"/>
</dbReference>
<dbReference type="InterPro" id="IPR007555">
    <property type="entry name" value="DUF499"/>
</dbReference>
<feature type="compositionally biased region" description="Low complexity" evidence="1">
    <location>
        <begin position="1024"/>
        <end position="1038"/>
    </location>
</feature>
<organism evidence="3 4">
    <name type="scientific">Brevibacterium aurantiacum</name>
    <dbReference type="NCBI Taxonomy" id="273384"/>
    <lineage>
        <taxon>Bacteria</taxon>
        <taxon>Bacillati</taxon>
        <taxon>Actinomycetota</taxon>
        <taxon>Actinomycetes</taxon>
        <taxon>Micrococcales</taxon>
        <taxon>Brevibacteriaceae</taxon>
        <taxon>Brevibacterium</taxon>
    </lineage>
</organism>
<evidence type="ECO:0000259" key="2">
    <source>
        <dbReference type="Pfam" id="PF18731"/>
    </source>
</evidence>
<proteinExistence type="predicted"/>
<dbReference type="Pfam" id="PF18731">
    <property type="entry name" value="HEPN_Swt1"/>
    <property type="match status" value="1"/>
</dbReference>
<dbReference type="RefSeq" id="WP_101639485.1">
    <property type="nucleotide sequence ID" value="NZ_FXZG01000026.1"/>
</dbReference>
<protein>
    <recommendedName>
        <fullName evidence="2">Swt1-like HEPN domain-containing protein</fullName>
    </recommendedName>
</protein>
<reference evidence="4" key="1">
    <citation type="submission" date="2017-03" db="EMBL/GenBank/DDBJ databases">
        <authorList>
            <person name="Monnet C."/>
        </authorList>
    </citation>
    <scope>NUCLEOTIDE SEQUENCE [LARGE SCALE GENOMIC DNA]</scope>
    <source>
        <strain evidence="4">CNRZ 920</strain>
    </source>
</reference>
<dbReference type="InterPro" id="IPR041650">
    <property type="entry name" value="HEPN_Swt1"/>
</dbReference>
<evidence type="ECO:0000256" key="1">
    <source>
        <dbReference type="SAM" id="MobiDB-lite"/>
    </source>
</evidence>
<accession>A0A2H1KIU4</accession>
<evidence type="ECO:0000313" key="4">
    <source>
        <dbReference type="Proteomes" id="UP000234289"/>
    </source>
</evidence>
<feature type="domain" description="Swt1-like HEPN" evidence="2">
    <location>
        <begin position="12"/>
        <end position="125"/>
    </location>
</feature>
<dbReference type="AlphaFoldDB" id="A0A2H1KIU4"/>
<feature type="compositionally biased region" description="Polar residues" evidence="1">
    <location>
        <begin position="1049"/>
        <end position="1058"/>
    </location>
</feature>
<sequence>MATTNRQRIDEALELLRDTLGPVVERVLEPKSNGFGWTTIIEELDRSKGRHVKPDGYSPDDLHVMLRSVNERLGGLGYPFDFSRAVSNYFNEAAVLRNDLAHMQKFSSDDTLRALDTVARLLAELGDPNSARVVSKSRADLNRRVYAEQARADSRSAFNDLGDEELSPWHEVLSPHPDVVSGHFKESEFAANLWSVANNRGDAGPEYRDPVEFFRRTYVTEGLADLLRQAAGRVSGADHGAPVINLQTTFGGGKTHSMLAVWHLLGGADPNKLPDAIGDIARSAGLGRQRVARAAIVGSEIPVGQATKKPDGTRVHTLWGEIAWQLGGTEGYSIVADADRTGTNPGSAMRDLFEKFSPCVVLIDEWVAYARQLYGRDDLLAGSFETQFTFAQQLTEATSQTPGALVLVSIPASDSTVNAEDERLNDLETGGEYGVKALKSLENVVGRTAHQWRPASSVESFEIVRRRLFEEPDDTSARKIAATARKFVEYYRANHGELPSQVREGAYEERIARAFPIHPELFDRLYEDWSTLDRFQRTRGVLRLMSSVVKTLLDAGDKSPLIMPGSVPVGSAAVTSEFMQYVEPTWRAVIDTDVEGENSNAAAVDRDRSVLGHRHTTVRLARALFIGSAATYTSAHKGVSAPELFLGVAMPGDVIGNFHSGLNLLEDRSTYVFHDASRHWLDVAPSLNRTARDRANALEPAEIDEALMEWVRRTSVDSGRLFQHVIIDPEDGADIPENDETRLIILGPKAPHLVKHKSDSRAADAVRVMTTKRGQAGRSMRNTLVFLAPDEQKLESLRSAARDHTAWSSIVDETEQLDLRHEQAQTARRRVDEEAKRVESQIPETWVWALAPRQTSGTDAAVSVTVSKTETKDRRLVVRAADKLVANGDLYDSVYAPRLIRGNLDRFLFSVWNQGHISVDKLWEFHSSYLYLTRLRAMPVLLRGVESVLDDPSNAIDSFWLANSYDDSTGMYSGLLEPGVDIYAAHEVTGSTLLVRPEIARQQREREVASTADFDFSAAGATESVTDSTGDTTDVSGTRSKDRGGSASAADNDSRPSNTVYRARHEFDPAGDIAGELQAVADEIIENLLSGNPEVLEISLDVTARRAEGFDDRTIRNVTENARTLDISESRFEDY</sequence>
<name>A0A2H1KIU4_BREAU</name>
<dbReference type="EMBL" id="FXZG01000026">
    <property type="protein sequence ID" value="SMX99693.1"/>
    <property type="molecule type" value="Genomic_DNA"/>
</dbReference>
<evidence type="ECO:0000313" key="3">
    <source>
        <dbReference type="EMBL" id="SMX99693.1"/>
    </source>
</evidence>